<organism evidence="1 2">
    <name type="scientific">Novymonas esmeraldas</name>
    <dbReference type="NCBI Taxonomy" id="1808958"/>
    <lineage>
        <taxon>Eukaryota</taxon>
        <taxon>Discoba</taxon>
        <taxon>Euglenozoa</taxon>
        <taxon>Kinetoplastea</taxon>
        <taxon>Metakinetoplastina</taxon>
        <taxon>Trypanosomatida</taxon>
        <taxon>Trypanosomatidae</taxon>
        <taxon>Novymonas</taxon>
    </lineage>
</organism>
<dbReference type="InterPro" id="IPR027417">
    <property type="entry name" value="P-loop_NTPase"/>
</dbReference>
<dbReference type="GO" id="GO:0090656">
    <property type="term" value="P:t-circle formation"/>
    <property type="evidence" value="ECO:0007669"/>
    <property type="project" value="TreeGrafter"/>
</dbReference>
<keyword evidence="2" id="KW-1185">Reference proteome</keyword>
<dbReference type="AlphaFoldDB" id="A0AAW0EP75"/>
<evidence type="ECO:0000313" key="2">
    <source>
        <dbReference type="Proteomes" id="UP001430356"/>
    </source>
</evidence>
<dbReference type="GO" id="GO:0033065">
    <property type="term" value="C:Rad51C-XRCC3 complex"/>
    <property type="evidence" value="ECO:0007669"/>
    <property type="project" value="TreeGrafter"/>
</dbReference>
<dbReference type="GO" id="GO:0000722">
    <property type="term" value="P:telomere maintenance via recombination"/>
    <property type="evidence" value="ECO:0007669"/>
    <property type="project" value="TreeGrafter"/>
</dbReference>
<dbReference type="GO" id="GO:0045003">
    <property type="term" value="P:double-strand break repair via synthesis-dependent strand annealing"/>
    <property type="evidence" value="ECO:0007669"/>
    <property type="project" value="TreeGrafter"/>
</dbReference>
<gene>
    <name evidence="1" type="ORF">NESM_000480500</name>
</gene>
<accession>A0AAW0EP75</accession>
<evidence type="ECO:0000313" key="1">
    <source>
        <dbReference type="EMBL" id="KAK7195525.1"/>
    </source>
</evidence>
<dbReference type="Gene3D" id="3.40.50.300">
    <property type="entry name" value="P-loop containing nucleotide triphosphate hydrolases"/>
    <property type="match status" value="1"/>
</dbReference>
<dbReference type="GO" id="GO:0071140">
    <property type="term" value="P:resolution of mitotic recombination intermediates"/>
    <property type="evidence" value="ECO:0007669"/>
    <property type="project" value="TreeGrafter"/>
</dbReference>
<sequence>MSIADGRQPLAASEAVHAQSPVCIGDDAAAAAALAVHAAATRAAAREFVLAASALRPTDAIALLHAVRATCAASVQPPATSLWPLRVALEALADVVEMDVSGSGRGERGAAAAAAPALRPGAPVPLSLDALLLHLLSDEPRLRAALRQRCRAPHRASSAVSGETAAVVTPEVCDEAVAAFIRCAACAVVAYRELLGGAPGAAAAPSPPIATSRPPCTALSLLQAAASSSYWCSTGCAGLDAALGGGGFRSGWLTEVYGEAGAGKTQLLLQSLLQQSATAVCHAAVALALANSADFVLLAGRAAATSGAVGPAALKCRDVFGCDAVEAVRCALLYVVSEDVPTARLGPLAAAAADRALRTVARHPLLTQLPAGVMTAVMAGAKRTCTVPVVLSRLHIRHVTSLADVLRLTALPSPPLCTPAAAGAAPAGLRCDGLVDAVRLLAGTDGRAVVVLDSIAAAAASGRWDVHGAALDDATAAAVGAQLRQAAVVHNWCIVVANQVRAVPTHARQHQHLWTPAKRARSPTCTSSASARAVVPALGFSWATAPHSRVLVRKALAHGVRQLILRHAPSLPPAQASFTITESGVEDA</sequence>
<dbReference type="EMBL" id="JAECZO010000055">
    <property type="protein sequence ID" value="KAK7195525.1"/>
    <property type="molecule type" value="Genomic_DNA"/>
</dbReference>
<protein>
    <submittedName>
        <fullName evidence="1">Rad51/recA bacterial DNA recombination protein</fullName>
    </submittedName>
</protein>
<name>A0AAW0EP75_9TRYP</name>
<dbReference type="PANTHER" id="PTHR46487">
    <property type="entry name" value="DNA REPAIR PROTEIN XRCC3"/>
    <property type="match status" value="1"/>
</dbReference>
<proteinExistence type="predicted"/>
<dbReference type="Proteomes" id="UP001430356">
    <property type="component" value="Unassembled WGS sequence"/>
</dbReference>
<dbReference type="GO" id="GO:0000400">
    <property type="term" value="F:four-way junction DNA binding"/>
    <property type="evidence" value="ECO:0007669"/>
    <property type="project" value="TreeGrafter"/>
</dbReference>
<reference evidence="1 2" key="1">
    <citation type="journal article" date="2021" name="MBio">
        <title>A New Model Trypanosomatid, Novymonas esmeraldas: Genomic Perception of Its 'Candidatus Pandoraea novymonadis' Endosymbiont.</title>
        <authorList>
            <person name="Zakharova A."/>
            <person name="Saura A."/>
            <person name="Butenko A."/>
            <person name="Podesvova L."/>
            <person name="Warmusova S."/>
            <person name="Kostygov A.Y."/>
            <person name="Nenarokova A."/>
            <person name="Lukes J."/>
            <person name="Opperdoes F.R."/>
            <person name="Yurchenko V."/>
        </authorList>
    </citation>
    <scope>NUCLEOTIDE SEQUENCE [LARGE SCALE GENOMIC DNA]</scope>
    <source>
        <strain evidence="1 2">E262AT.01</strain>
    </source>
</reference>
<dbReference type="PANTHER" id="PTHR46487:SF1">
    <property type="entry name" value="DNA REPAIR PROTEIN XRCC3"/>
    <property type="match status" value="1"/>
</dbReference>
<dbReference type="SUPFAM" id="SSF52540">
    <property type="entry name" value="P-loop containing nucleoside triphosphate hydrolases"/>
    <property type="match status" value="1"/>
</dbReference>
<dbReference type="GO" id="GO:0005657">
    <property type="term" value="C:replication fork"/>
    <property type="evidence" value="ECO:0007669"/>
    <property type="project" value="TreeGrafter"/>
</dbReference>
<comment type="caution">
    <text evidence="1">The sequence shown here is derived from an EMBL/GenBank/DDBJ whole genome shotgun (WGS) entry which is preliminary data.</text>
</comment>